<dbReference type="AlphaFoldDB" id="A0A1N7PYV8"/>
<keyword evidence="5 10" id="KW-1133">Transmembrane helix</keyword>
<dbReference type="GO" id="GO:0015385">
    <property type="term" value="F:sodium:proton antiporter activity"/>
    <property type="evidence" value="ECO:0007669"/>
    <property type="project" value="InterPro"/>
</dbReference>
<evidence type="ECO:0000259" key="11">
    <source>
        <dbReference type="Pfam" id="PF00999"/>
    </source>
</evidence>
<keyword evidence="4 10" id="KW-0812">Transmembrane</keyword>
<evidence type="ECO:0000256" key="10">
    <source>
        <dbReference type="SAM" id="Phobius"/>
    </source>
</evidence>
<dbReference type="Pfam" id="PF00999">
    <property type="entry name" value="Na_H_Exchanger"/>
    <property type="match status" value="1"/>
</dbReference>
<feature type="transmembrane region" description="Helical" evidence="10">
    <location>
        <begin position="97"/>
        <end position="118"/>
    </location>
</feature>
<dbReference type="GO" id="GO:0051453">
    <property type="term" value="P:regulation of intracellular pH"/>
    <property type="evidence" value="ECO:0007669"/>
    <property type="project" value="TreeGrafter"/>
</dbReference>
<organism evidence="12 13">
    <name type="scientific">Filimonas lacunae</name>
    <dbReference type="NCBI Taxonomy" id="477680"/>
    <lineage>
        <taxon>Bacteria</taxon>
        <taxon>Pseudomonadati</taxon>
        <taxon>Bacteroidota</taxon>
        <taxon>Chitinophagia</taxon>
        <taxon>Chitinophagales</taxon>
        <taxon>Chitinophagaceae</taxon>
        <taxon>Filimonas</taxon>
    </lineage>
</organism>
<keyword evidence="3" id="KW-1003">Cell membrane</keyword>
<dbReference type="InterPro" id="IPR018422">
    <property type="entry name" value="Cation/H_exchanger_CPA1"/>
</dbReference>
<keyword evidence="2" id="KW-0813">Transport</keyword>
<feature type="transmembrane region" description="Helical" evidence="10">
    <location>
        <begin position="310"/>
        <end position="330"/>
    </location>
</feature>
<dbReference type="PANTHER" id="PTHR10110">
    <property type="entry name" value="SODIUM/HYDROGEN EXCHANGER"/>
    <property type="match status" value="1"/>
</dbReference>
<keyword evidence="8 10" id="KW-0472">Membrane</keyword>
<feature type="transmembrane region" description="Helical" evidence="10">
    <location>
        <begin position="66"/>
        <end position="85"/>
    </location>
</feature>
<evidence type="ECO:0000256" key="7">
    <source>
        <dbReference type="ARBA" id="ARBA00023065"/>
    </source>
</evidence>
<reference evidence="13" key="1">
    <citation type="submission" date="2017-01" db="EMBL/GenBank/DDBJ databases">
        <authorList>
            <person name="Varghese N."/>
            <person name="Submissions S."/>
        </authorList>
    </citation>
    <scope>NUCLEOTIDE SEQUENCE [LARGE SCALE GENOMIC DNA]</scope>
    <source>
        <strain evidence="13">DSM 21054</strain>
    </source>
</reference>
<evidence type="ECO:0000256" key="2">
    <source>
        <dbReference type="ARBA" id="ARBA00022448"/>
    </source>
</evidence>
<keyword evidence="13" id="KW-1185">Reference proteome</keyword>
<evidence type="ECO:0000313" key="12">
    <source>
        <dbReference type="EMBL" id="SIT15808.1"/>
    </source>
</evidence>
<evidence type="ECO:0000256" key="1">
    <source>
        <dbReference type="ARBA" id="ARBA00004651"/>
    </source>
</evidence>
<feature type="transmembrane region" description="Helical" evidence="10">
    <location>
        <begin position="194"/>
        <end position="216"/>
    </location>
</feature>
<feature type="transmembrane region" description="Helical" evidence="10">
    <location>
        <begin position="368"/>
        <end position="390"/>
    </location>
</feature>
<dbReference type="PANTHER" id="PTHR10110:SF86">
    <property type="entry name" value="SODIUM_HYDROGEN EXCHANGER 7"/>
    <property type="match status" value="1"/>
</dbReference>
<dbReference type="GO" id="GO:0005886">
    <property type="term" value="C:plasma membrane"/>
    <property type="evidence" value="ECO:0007669"/>
    <property type="project" value="UniProtKB-SubCell"/>
</dbReference>
<dbReference type="GO" id="GO:0015386">
    <property type="term" value="F:potassium:proton antiporter activity"/>
    <property type="evidence" value="ECO:0007669"/>
    <property type="project" value="TreeGrafter"/>
</dbReference>
<feature type="transmembrane region" description="Helical" evidence="10">
    <location>
        <begin position="402"/>
        <end position="425"/>
    </location>
</feature>
<feature type="transmembrane region" description="Helical" evidence="10">
    <location>
        <begin position="277"/>
        <end position="298"/>
    </location>
</feature>
<gene>
    <name evidence="12" type="ORF">SAMN05421788_104197</name>
</gene>
<keyword evidence="7" id="KW-0406">Ion transport</keyword>
<dbReference type="RefSeq" id="WP_231940370.1">
    <property type="nucleotide sequence ID" value="NZ_AP017422.1"/>
</dbReference>
<feature type="transmembrane region" description="Helical" evidence="10">
    <location>
        <begin position="40"/>
        <end position="60"/>
    </location>
</feature>
<keyword evidence="9" id="KW-0739">Sodium transport</keyword>
<evidence type="ECO:0000256" key="9">
    <source>
        <dbReference type="ARBA" id="ARBA00023201"/>
    </source>
</evidence>
<evidence type="ECO:0000256" key="3">
    <source>
        <dbReference type="ARBA" id="ARBA00022475"/>
    </source>
</evidence>
<dbReference type="Proteomes" id="UP000186917">
    <property type="component" value="Unassembled WGS sequence"/>
</dbReference>
<dbReference type="Gene3D" id="6.10.140.1330">
    <property type="match status" value="1"/>
</dbReference>
<evidence type="ECO:0000256" key="8">
    <source>
        <dbReference type="ARBA" id="ARBA00023136"/>
    </source>
</evidence>
<proteinExistence type="predicted"/>
<evidence type="ECO:0000256" key="4">
    <source>
        <dbReference type="ARBA" id="ARBA00022692"/>
    </source>
</evidence>
<keyword evidence="6" id="KW-0915">Sodium</keyword>
<evidence type="ECO:0000313" key="13">
    <source>
        <dbReference type="Proteomes" id="UP000186917"/>
    </source>
</evidence>
<sequence length="445" mass="48248">MNKIDTSEMARDMENYVIILILLGLMVILSALAERMKIAAPIVLIIVGIAVGFIPGMPVIQIDSEIIFLLFLPPLLYDASFKIHYPQFKANSYMISKLAFTLVFATTIGIAVVAHFLIPGMTWPLAFLLGSILAPTDAVAAINITKGLGLSPLTNTVLEGESLLNDASALVAFKFSLAALSGTSFVLWNASVSFVLLLAGGFAVGLVLSKMVGFILKMIKNNGTAVLSLVLLSPFVTYLVAEKIHTSGVIAVVTLGISLSRLASSRFPDKLKVQSEAIWDMITFLLNGLVFILIGLELPIAVKALSTNQLLLYSFYGFIITVTALVLRTFSVFGNKRRLDKAFVKNHMRSSKRIIPESVLLSIQESLIISWSGMRGIISLSLAIGLPAALNNGEEFPLKNTIIFITTVVVLLTIVGQGLILPFIVKKEIRDIQLIPQQPMETDVS</sequence>
<evidence type="ECO:0000256" key="6">
    <source>
        <dbReference type="ARBA" id="ARBA00023053"/>
    </source>
</evidence>
<dbReference type="EMBL" id="FTOR01000004">
    <property type="protein sequence ID" value="SIT15808.1"/>
    <property type="molecule type" value="Genomic_DNA"/>
</dbReference>
<protein>
    <submittedName>
        <fullName evidence="12">Monovalent cation:H+ antiporter, CPA1 family</fullName>
    </submittedName>
</protein>
<feature type="transmembrane region" description="Helical" evidence="10">
    <location>
        <begin position="247"/>
        <end position="265"/>
    </location>
</feature>
<evidence type="ECO:0000256" key="5">
    <source>
        <dbReference type="ARBA" id="ARBA00022989"/>
    </source>
</evidence>
<feature type="transmembrane region" description="Helical" evidence="10">
    <location>
        <begin position="16"/>
        <end position="33"/>
    </location>
</feature>
<feature type="domain" description="Cation/H+ exchanger transmembrane" evidence="11">
    <location>
        <begin position="27"/>
        <end position="427"/>
    </location>
</feature>
<feature type="transmembrane region" description="Helical" evidence="10">
    <location>
        <begin position="223"/>
        <end position="241"/>
    </location>
</feature>
<name>A0A1N7PYV8_9BACT</name>
<dbReference type="InterPro" id="IPR006153">
    <property type="entry name" value="Cation/H_exchanger_TM"/>
</dbReference>
<comment type="subcellular location">
    <subcellularLocation>
        <location evidence="1">Cell membrane</location>
        <topology evidence="1">Multi-pass membrane protein</topology>
    </subcellularLocation>
</comment>
<accession>A0A1N7PYV8</accession>
<dbReference type="GO" id="GO:0098719">
    <property type="term" value="P:sodium ion import across plasma membrane"/>
    <property type="evidence" value="ECO:0007669"/>
    <property type="project" value="TreeGrafter"/>
</dbReference>